<gene>
    <name evidence="1" type="ORF">CO181_00625</name>
</gene>
<reference evidence="2" key="1">
    <citation type="submission" date="2017-09" db="EMBL/GenBank/DDBJ databases">
        <title>Depth-based differentiation of microbial function through sediment-hosted aquifers and enrichment of novel symbionts in the deep terrestrial subsurface.</title>
        <authorList>
            <person name="Probst A.J."/>
            <person name="Ladd B."/>
            <person name="Jarett J.K."/>
            <person name="Geller-Mcgrath D.E."/>
            <person name="Sieber C.M.K."/>
            <person name="Emerson J.B."/>
            <person name="Anantharaman K."/>
            <person name="Thomas B.C."/>
            <person name="Malmstrom R."/>
            <person name="Stieglmeier M."/>
            <person name="Klingl A."/>
            <person name="Woyke T."/>
            <person name="Ryan C.M."/>
            <person name="Banfield J.F."/>
        </authorList>
    </citation>
    <scope>NUCLEOTIDE SEQUENCE [LARGE SCALE GENOMIC DNA]</scope>
</reference>
<evidence type="ECO:0000313" key="1">
    <source>
        <dbReference type="EMBL" id="PJA38338.1"/>
    </source>
</evidence>
<name>A0A2M7WYP1_UNCKA</name>
<organism evidence="1 2">
    <name type="scientific">candidate division WWE3 bacterium CG_4_9_14_3_um_filter_43_9</name>
    <dbReference type="NCBI Taxonomy" id="1975082"/>
    <lineage>
        <taxon>Bacteria</taxon>
        <taxon>Katanobacteria</taxon>
    </lineage>
</organism>
<evidence type="ECO:0000313" key="2">
    <source>
        <dbReference type="Proteomes" id="UP000230538"/>
    </source>
</evidence>
<dbReference type="EMBL" id="PFXB01000021">
    <property type="protein sequence ID" value="PJA38338.1"/>
    <property type="molecule type" value="Genomic_DNA"/>
</dbReference>
<dbReference type="AlphaFoldDB" id="A0A2M7WYP1"/>
<dbReference type="Proteomes" id="UP000230538">
    <property type="component" value="Unassembled WGS sequence"/>
</dbReference>
<accession>A0A2M7WYP1</accession>
<protein>
    <submittedName>
        <fullName evidence="1">Uncharacterized protein</fullName>
    </submittedName>
</protein>
<proteinExistence type="predicted"/>
<comment type="caution">
    <text evidence="1">The sequence shown here is derived from an EMBL/GenBank/DDBJ whole genome shotgun (WGS) entry which is preliminary data.</text>
</comment>
<sequence length="230" mass="25745">MFTVLIIALVLGYLGFIPGLSSFFKADKPQDLGITYTDADWQSALQKTEVQLTDLPSDTPPQESIQFKGQKDVKANFTDEELTALANNSHWTYYPFSNVQIKIDKNGIAEISGIIFCELVSNYAQALNYSEGDLMRFLAQFQLIKAHPPFYLKGTGTVINGRLNFEIEKIKVGKFSFPSNLKAQSKKELVGFSEFLFQNISGFSVDFARLNGSQLKFQGTLPEEEARAVE</sequence>